<gene>
    <name evidence="2" type="ORF">ACK2TP_17130</name>
</gene>
<dbReference type="Proteomes" id="UP001634747">
    <property type="component" value="Unassembled WGS sequence"/>
</dbReference>
<dbReference type="EMBL" id="JBJYXY010000001">
    <property type="protein sequence ID" value="MFN2977498.1"/>
    <property type="molecule type" value="Genomic_DNA"/>
</dbReference>
<evidence type="ECO:0000313" key="2">
    <source>
        <dbReference type="EMBL" id="MFN2977498.1"/>
    </source>
</evidence>
<reference evidence="2 3" key="1">
    <citation type="submission" date="2024-12" db="EMBL/GenBank/DDBJ databases">
        <authorList>
            <person name="Lee Y."/>
        </authorList>
    </citation>
    <scope>NUCLEOTIDE SEQUENCE [LARGE SCALE GENOMIC DNA]</scope>
    <source>
        <strain evidence="2 3">03SUJ4</strain>
    </source>
</reference>
<evidence type="ECO:0000313" key="3">
    <source>
        <dbReference type="Proteomes" id="UP001634747"/>
    </source>
</evidence>
<accession>A0ABW9KQS8</accession>
<protein>
    <recommendedName>
        <fullName evidence="4">OmpR/PhoB-type domain-containing protein</fullName>
    </recommendedName>
</protein>
<keyword evidence="1" id="KW-0472">Membrane</keyword>
<organism evidence="2 3">
    <name type="scientific">Terriglobus aquaticus</name>
    <dbReference type="NCBI Taxonomy" id="940139"/>
    <lineage>
        <taxon>Bacteria</taxon>
        <taxon>Pseudomonadati</taxon>
        <taxon>Acidobacteriota</taxon>
        <taxon>Terriglobia</taxon>
        <taxon>Terriglobales</taxon>
        <taxon>Acidobacteriaceae</taxon>
        <taxon>Terriglobus</taxon>
    </lineage>
</organism>
<keyword evidence="3" id="KW-1185">Reference proteome</keyword>
<comment type="caution">
    <text evidence="2">The sequence shown here is derived from an EMBL/GenBank/DDBJ whole genome shotgun (WGS) entry which is preliminary data.</text>
</comment>
<dbReference type="RefSeq" id="WP_263414342.1">
    <property type="nucleotide sequence ID" value="NZ_BAABBH010000001.1"/>
</dbReference>
<proteinExistence type="predicted"/>
<feature type="transmembrane region" description="Helical" evidence="1">
    <location>
        <begin position="184"/>
        <end position="202"/>
    </location>
</feature>
<evidence type="ECO:0000256" key="1">
    <source>
        <dbReference type="SAM" id="Phobius"/>
    </source>
</evidence>
<name>A0ABW9KQS8_9BACT</name>
<keyword evidence="1" id="KW-1133">Transmembrane helix</keyword>
<evidence type="ECO:0008006" key="4">
    <source>
        <dbReference type="Google" id="ProtNLM"/>
    </source>
</evidence>
<keyword evidence="1" id="KW-0812">Transmembrane</keyword>
<sequence length="462" mass="49830">MVAAHQTRNPQAEAQWALVERVLASQQFRRTVRLRDFLRFVADRSIHHPGTPVPEHEVGTAVFHRAANYDTGADNIVRVSAGDLRRRLEQYFLEEGAGEALVCEMPRGGYTLVFHPREADAVQAAETVPTVVASVAPPGNGPAFVADELREPVPSDALRHTFADRLAPVEGAPARSWFRDVRTLVLVTICLCLAALTGAMLLRHGREPWQQTAPLLAIWGDFLAPGSGTEVVLADSSYAVIRSLTHKAVSLQDYLNYRYRDAANDPTLDPSTRAAIATMLARNSGSIGDFEAARSILALTRQPAQVVMGSAHDFTPSVVKSNNVVLVGASASNPWVTLYRGQRTLAIEQDPVDNVAVVRNLQPGPGEQAEYRVATSSSDVSGYAVISILHNIDPGKRVMILEGTDSQATLAASNFVCSEAGAAQIESALHGRENAQQIDVLLRSSKLLATTLGASMVTVHAR</sequence>